<feature type="transmembrane region" description="Helical" evidence="1">
    <location>
        <begin position="519"/>
        <end position="541"/>
    </location>
</feature>
<evidence type="ECO:0000313" key="2">
    <source>
        <dbReference type="EMBL" id="CAD9083463.1"/>
    </source>
</evidence>
<dbReference type="AlphaFoldDB" id="A0A7S1KTR0"/>
<feature type="transmembrane region" description="Helical" evidence="1">
    <location>
        <begin position="364"/>
        <end position="386"/>
    </location>
</feature>
<dbReference type="EMBL" id="HBGD01008151">
    <property type="protein sequence ID" value="CAD9083463.1"/>
    <property type="molecule type" value="Transcribed_RNA"/>
</dbReference>
<feature type="transmembrane region" description="Helical" evidence="1">
    <location>
        <begin position="332"/>
        <end position="352"/>
    </location>
</feature>
<name>A0A7S1KTR0_9EUKA</name>
<feature type="transmembrane region" description="Helical" evidence="1">
    <location>
        <begin position="445"/>
        <end position="473"/>
    </location>
</feature>
<keyword evidence="1" id="KW-1133">Transmembrane helix</keyword>
<reference evidence="2" key="1">
    <citation type="submission" date="2021-01" db="EMBL/GenBank/DDBJ databases">
        <authorList>
            <person name="Corre E."/>
            <person name="Pelletier E."/>
            <person name="Niang G."/>
            <person name="Scheremetjew M."/>
            <person name="Finn R."/>
            <person name="Kale V."/>
            <person name="Holt S."/>
            <person name="Cochrane G."/>
            <person name="Meng A."/>
            <person name="Brown T."/>
            <person name="Cohen L."/>
        </authorList>
    </citation>
    <scope>NUCLEOTIDE SEQUENCE</scope>
    <source>
        <strain evidence="2">WS</strain>
    </source>
</reference>
<sequence>MEFLQRCVKGHAPARSTMSRDTSSNIIKINERHTLGEPASFVPQNAPLCAQLRILPLDNKLHILSFLHNTQLRAILRQSPTLKPIFRSHSELKTVLFSIDDLPVEIISKNIIEFLGQDSITAHSLCYGVSASLREDLLNNEDLWRDLSARKLPLLRRMHTLTSSALKMYPRSITNPHKRQKMHYMHTSVQDFNLKTVFNPREAVELRREAMGVWRSITLRFIWDFCKVETVIVSYCAFALLAYSLILWLTVAVILIPALNWWWCAYMAYALALFASMSYVAFVFSYIVTLDYYHPIFSILRRNAWVEWRFFRLLGLGGEYKNRTWNVIQGEMLLHFLWVPLLTLLYSVKWIVDLDARNWTLWTLPIFCIWAVYVVSALFHSLYSLLPRKLTKFCLPGQSNEAMRHLARLSHWSQFVMFTVFYALILSSALMILGKVDGWASSLLWSIAFIPLEVAFLLFVFISDLLPIAYFFTCCIEEMTRPRLPLNIVKDIEVASGLIAYQASNFLNLTLFIDRVWPFFISLILMGLQLDGIIAVDWAWIMCPMLMWTGVECIVCNMCCGCGYSLLYCVASILSLVVRLISGRN</sequence>
<feature type="transmembrane region" description="Helical" evidence="1">
    <location>
        <begin position="412"/>
        <end position="433"/>
    </location>
</feature>
<keyword evidence="1" id="KW-0472">Membrane</keyword>
<accession>A0A7S1KTR0</accession>
<feature type="transmembrane region" description="Helical" evidence="1">
    <location>
        <begin position="553"/>
        <end position="581"/>
    </location>
</feature>
<protein>
    <submittedName>
        <fullName evidence="2">Uncharacterized protein</fullName>
    </submittedName>
</protein>
<keyword evidence="1" id="KW-0812">Transmembrane</keyword>
<organism evidence="2">
    <name type="scientific">Percolomonas cosmopolitus</name>
    <dbReference type="NCBI Taxonomy" id="63605"/>
    <lineage>
        <taxon>Eukaryota</taxon>
        <taxon>Discoba</taxon>
        <taxon>Heterolobosea</taxon>
        <taxon>Tetramitia</taxon>
        <taxon>Eutetramitia</taxon>
        <taxon>Percolomonadidae</taxon>
        <taxon>Percolomonas</taxon>
    </lineage>
</organism>
<feature type="transmembrane region" description="Helical" evidence="1">
    <location>
        <begin position="232"/>
        <end position="256"/>
    </location>
</feature>
<proteinExistence type="predicted"/>
<feature type="transmembrane region" description="Helical" evidence="1">
    <location>
        <begin position="268"/>
        <end position="293"/>
    </location>
</feature>
<gene>
    <name evidence="2" type="ORF">PCOS0759_LOCUS6717</name>
</gene>
<evidence type="ECO:0000256" key="1">
    <source>
        <dbReference type="SAM" id="Phobius"/>
    </source>
</evidence>